<evidence type="ECO:0000256" key="6">
    <source>
        <dbReference type="ARBA" id="ARBA00023049"/>
    </source>
</evidence>
<dbReference type="InterPro" id="IPR011990">
    <property type="entry name" value="TPR-like_helical_dom_sf"/>
</dbReference>
<evidence type="ECO:0000256" key="7">
    <source>
        <dbReference type="SAM" id="MobiDB-lite"/>
    </source>
</evidence>
<keyword evidence="6" id="KW-0482">Metalloprotease</keyword>
<dbReference type="InterPro" id="IPR001915">
    <property type="entry name" value="Peptidase_M48"/>
</dbReference>
<evidence type="ECO:0000256" key="5">
    <source>
        <dbReference type="ARBA" id="ARBA00022833"/>
    </source>
</evidence>
<dbReference type="GO" id="GO:0046872">
    <property type="term" value="F:metal ion binding"/>
    <property type="evidence" value="ECO:0007669"/>
    <property type="project" value="UniProtKB-KW"/>
</dbReference>
<keyword evidence="3" id="KW-0479">Metal-binding</keyword>
<evidence type="ECO:0000256" key="2">
    <source>
        <dbReference type="ARBA" id="ARBA00022670"/>
    </source>
</evidence>
<dbReference type="Pfam" id="PF01435">
    <property type="entry name" value="Peptidase_M48"/>
    <property type="match status" value="1"/>
</dbReference>
<keyword evidence="10" id="KW-1185">Reference proteome</keyword>
<keyword evidence="2 9" id="KW-0645">Protease</keyword>
<sequence length="484" mass="54654">MSIKRTNFHRRISIVLIFLFSFIWLTPQATEASMFGEFTVSDEIKLGGEFNKMIHERMSVVLDPQIDDYIKNLVARVAHSMPPQPFPITSAVIDNNAMNAFAIPGGYIYIFTGLILNLKHESELAAVIGHELAHVALRHVARRMEKMKLVNIASMLGTLAGMMLGMSGGGNTAALGQAISMGSMAGAQSAYLTYTQQNEREADHLGMNFLVASGFNPTSMVDSFKEMKQRQWYVSNNNIPSYLSTHPGLNDRIDYLKQRFVRMPPDVFNRVDDDAQFHKIQTLIRARRTDPKVAMAHYENIPEASRTCLDHLGLGIILSRMKQDQDAEAAFQLANNECPNDPLILRETGRFYFTIGKMDKASPFLREAYLRSPTDAMTLFFIARIQAERKDYAQAIPTMRKVAEMVPHDQEILYHLGRILGESGDYFGAHEHLAYAALYGRDKQQALFHLKKAEGLAKTKEQKEQLRTLEETINPVEKDSDSKK</sequence>
<dbReference type="PANTHER" id="PTHR22726:SF1">
    <property type="entry name" value="METALLOENDOPEPTIDASE OMA1, MITOCHONDRIAL"/>
    <property type="match status" value="1"/>
</dbReference>
<evidence type="ECO:0000313" key="9">
    <source>
        <dbReference type="EMBL" id="SMF05299.1"/>
    </source>
</evidence>
<name>A0A1X7CYF0_9BACT</name>
<dbReference type="GO" id="GO:0004222">
    <property type="term" value="F:metalloendopeptidase activity"/>
    <property type="evidence" value="ECO:0007669"/>
    <property type="project" value="InterPro"/>
</dbReference>
<gene>
    <name evidence="9" type="ORF">SAMN06295933_1424</name>
</gene>
<comment type="cofactor">
    <cofactor evidence="1">
        <name>Zn(2+)</name>
        <dbReference type="ChEBI" id="CHEBI:29105"/>
    </cofactor>
</comment>
<protein>
    <submittedName>
        <fullName evidence="9">Putative Zn-dependent protease, contains TPR repeats</fullName>
    </submittedName>
</protein>
<dbReference type="GO" id="GO:0051603">
    <property type="term" value="P:proteolysis involved in protein catabolic process"/>
    <property type="evidence" value="ECO:0007669"/>
    <property type="project" value="TreeGrafter"/>
</dbReference>
<dbReference type="InterPro" id="IPR019734">
    <property type="entry name" value="TPR_rpt"/>
</dbReference>
<dbReference type="SMART" id="SM00028">
    <property type="entry name" value="TPR"/>
    <property type="match status" value="4"/>
</dbReference>
<dbReference type="EMBL" id="FWZU01000002">
    <property type="protein sequence ID" value="SMF05299.1"/>
    <property type="molecule type" value="Genomic_DNA"/>
</dbReference>
<dbReference type="CDD" id="cd07333">
    <property type="entry name" value="M48C_bepA_like"/>
    <property type="match status" value="1"/>
</dbReference>
<dbReference type="AlphaFoldDB" id="A0A1X7CYF0"/>
<evidence type="ECO:0000256" key="3">
    <source>
        <dbReference type="ARBA" id="ARBA00022723"/>
    </source>
</evidence>
<dbReference type="GO" id="GO:0016020">
    <property type="term" value="C:membrane"/>
    <property type="evidence" value="ECO:0007669"/>
    <property type="project" value="TreeGrafter"/>
</dbReference>
<dbReference type="OrthoDB" id="9810445at2"/>
<reference evidence="10" key="1">
    <citation type="submission" date="2017-04" db="EMBL/GenBank/DDBJ databases">
        <authorList>
            <person name="Varghese N."/>
            <person name="Submissions S."/>
        </authorList>
    </citation>
    <scope>NUCLEOTIDE SEQUENCE [LARGE SCALE GENOMIC DNA]</scope>
    <source>
        <strain evidence="10">K3S</strain>
    </source>
</reference>
<dbReference type="Gene3D" id="1.25.40.10">
    <property type="entry name" value="Tetratricopeptide repeat domain"/>
    <property type="match status" value="1"/>
</dbReference>
<dbReference type="STRING" id="1519643.SAMN06295933_1424"/>
<feature type="domain" description="Peptidase M48" evidence="8">
    <location>
        <begin position="66"/>
        <end position="259"/>
    </location>
</feature>
<keyword evidence="5" id="KW-0862">Zinc</keyword>
<evidence type="ECO:0000313" key="10">
    <source>
        <dbReference type="Proteomes" id="UP000192906"/>
    </source>
</evidence>
<dbReference type="PANTHER" id="PTHR22726">
    <property type="entry name" value="METALLOENDOPEPTIDASE OMA1"/>
    <property type="match status" value="1"/>
</dbReference>
<dbReference type="Gene3D" id="3.30.2010.10">
    <property type="entry name" value="Metalloproteases ('zincins'), catalytic domain"/>
    <property type="match status" value="1"/>
</dbReference>
<accession>A0A1X7CYF0</accession>
<feature type="region of interest" description="Disordered" evidence="7">
    <location>
        <begin position="459"/>
        <end position="484"/>
    </location>
</feature>
<proteinExistence type="predicted"/>
<evidence type="ECO:0000256" key="1">
    <source>
        <dbReference type="ARBA" id="ARBA00001947"/>
    </source>
</evidence>
<evidence type="ECO:0000256" key="4">
    <source>
        <dbReference type="ARBA" id="ARBA00022801"/>
    </source>
</evidence>
<organism evidence="9 10">
    <name type="scientific">Desulfovibrio gilichinskyi</name>
    <dbReference type="NCBI Taxonomy" id="1519643"/>
    <lineage>
        <taxon>Bacteria</taxon>
        <taxon>Pseudomonadati</taxon>
        <taxon>Thermodesulfobacteriota</taxon>
        <taxon>Desulfovibrionia</taxon>
        <taxon>Desulfovibrionales</taxon>
        <taxon>Desulfovibrionaceae</taxon>
        <taxon>Desulfovibrio</taxon>
    </lineage>
</organism>
<dbReference type="Proteomes" id="UP000192906">
    <property type="component" value="Unassembled WGS sequence"/>
</dbReference>
<evidence type="ECO:0000259" key="8">
    <source>
        <dbReference type="Pfam" id="PF01435"/>
    </source>
</evidence>
<keyword evidence="4" id="KW-0378">Hydrolase</keyword>
<dbReference type="InterPro" id="IPR051156">
    <property type="entry name" value="Mito/Outer_Membr_Metalloprot"/>
</dbReference>
<dbReference type="SUPFAM" id="SSF48452">
    <property type="entry name" value="TPR-like"/>
    <property type="match status" value="1"/>
</dbReference>